<keyword evidence="2" id="KW-1185">Reference proteome</keyword>
<proteinExistence type="predicted"/>
<dbReference type="EMBL" id="JAODUP010000321">
    <property type="protein sequence ID" value="KAK2152712.1"/>
    <property type="molecule type" value="Genomic_DNA"/>
</dbReference>
<dbReference type="AlphaFoldDB" id="A0AAD9JGH9"/>
<sequence>MKGHIGDLVLTLEAQLQSEDEEFNHIKPQEKQVCPRVRMKL</sequence>
<name>A0AAD9JGH9_9ANNE</name>
<comment type="caution">
    <text evidence="1">The sequence shown here is derived from an EMBL/GenBank/DDBJ whole genome shotgun (WGS) entry which is preliminary data.</text>
</comment>
<evidence type="ECO:0000313" key="1">
    <source>
        <dbReference type="EMBL" id="KAK2152712.1"/>
    </source>
</evidence>
<accession>A0AAD9JGH9</accession>
<dbReference type="Proteomes" id="UP001208570">
    <property type="component" value="Unassembled WGS sequence"/>
</dbReference>
<evidence type="ECO:0000313" key="2">
    <source>
        <dbReference type="Proteomes" id="UP001208570"/>
    </source>
</evidence>
<organism evidence="1 2">
    <name type="scientific">Paralvinella palmiformis</name>
    <dbReference type="NCBI Taxonomy" id="53620"/>
    <lineage>
        <taxon>Eukaryota</taxon>
        <taxon>Metazoa</taxon>
        <taxon>Spiralia</taxon>
        <taxon>Lophotrochozoa</taxon>
        <taxon>Annelida</taxon>
        <taxon>Polychaeta</taxon>
        <taxon>Sedentaria</taxon>
        <taxon>Canalipalpata</taxon>
        <taxon>Terebellida</taxon>
        <taxon>Terebelliformia</taxon>
        <taxon>Alvinellidae</taxon>
        <taxon>Paralvinella</taxon>
    </lineage>
</organism>
<reference evidence="1" key="1">
    <citation type="journal article" date="2023" name="Mol. Biol. Evol.">
        <title>Third-Generation Sequencing Reveals the Adaptive Role of the Epigenome in Three Deep-Sea Polychaetes.</title>
        <authorList>
            <person name="Perez M."/>
            <person name="Aroh O."/>
            <person name="Sun Y."/>
            <person name="Lan Y."/>
            <person name="Juniper S.K."/>
            <person name="Young C.R."/>
            <person name="Angers B."/>
            <person name="Qian P.Y."/>
        </authorList>
    </citation>
    <scope>NUCLEOTIDE SEQUENCE</scope>
    <source>
        <strain evidence="1">P08H-3</strain>
    </source>
</reference>
<gene>
    <name evidence="1" type="ORF">LSH36_321g08007</name>
</gene>
<protein>
    <submittedName>
        <fullName evidence="1">Uncharacterized protein</fullName>
    </submittedName>
</protein>